<dbReference type="EMBL" id="JAANER010000010">
    <property type="protein sequence ID" value="KAG9185857.1"/>
    <property type="molecule type" value="Genomic_DNA"/>
</dbReference>
<feature type="compositionally biased region" description="Polar residues" evidence="1">
    <location>
        <begin position="22"/>
        <end position="38"/>
    </location>
</feature>
<feature type="region of interest" description="Disordered" evidence="1">
    <location>
        <begin position="138"/>
        <end position="165"/>
    </location>
</feature>
<evidence type="ECO:0000256" key="1">
    <source>
        <dbReference type="SAM" id="MobiDB-lite"/>
    </source>
</evidence>
<evidence type="ECO:0000313" key="3">
    <source>
        <dbReference type="Proteomes" id="UP001199106"/>
    </source>
</evidence>
<feature type="compositionally biased region" description="Polar residues" evidence="1">
    <location>
        <begin position="89"/>
        <end position="104"/>
    </location>
</feature>
<feature type="compositionally biased region" description="Low complexity" evidence="1">
    <location>
        <begin position="572"/>
        <end position="585"/>
    </location>
</feature>
<feature type="region of interest" description="Disordered" evidence="1">
    <location>
        <begin position="22"/>
        <end position="104"/>
    </location>
</feature>
<accession>A0AAD4F998</accession>
<organism evidence="2 3">
    <name type="scientific">Alternaria panax</name>
    <dbReference type="NCBI Taxonomy" id="48097"/>
    <lineage>
        <taxon>Eukaryota</taxon>
        <taxon>Fungi</taxon>
        <taxon>Dikarya</taxon>
        <taxon>Ascomycota</taxon>
        <taxon>Pezizomycotina</taxon>
        <taxon>Dothideomycetes</taxon>
        <taxon>Pleosporomycetidae</taxon>
        <taxon>Pleosporales</taxon>
        <taxon>Pleosporineae</taxon>
        <taxon>Pleosporaceae</taxon>
        <taxon>Alternaria</taxon>
        <taxon>Alternaria sect. Panax</taxon>
    </lineage>
</organism>
<keyword evidence="3" id="KW-1185">Reference proteome</keyword>
<gene>
    <name evidence="2" type="ORF">G6011_07188</name>
</gene>
<sequence>MKPQKKSIRDFFSAVPRNATSAAGLQSTLPQRNANNALAHQPNPPDDSGEIQDASPPVTHTPLSSSNPSVSTAPSTVRGASADAPPFNPSQTSANSGASRRIESNGQQVVLNSDSDEDSLPDLDFGIPMTRVKAVATTTTMTATRSKRTSEDQIDGLRKPSKKAKGDRINFSALVQAAQKNRETERQIQEHKTALEAPLEAPVNASVPINEETLGQVVDDDDDPDKAHRLFQAIQRTNATQLESTFHFFQDNSDSIQVRPAFPINSLPNHRWVSNFEDSHAREQAFMTGFAQQVFRLQELPQELASWMIDQISSSRNEALSCRYIEILESERHNKHLRALLVGTKLEALFRAIGANMTQLEALAELMPVSVPQSETRASLPPPLISIVRLLERAAPCLRSKARGRALYLLCHVCLDDRVMADAAMLHTIQDAMEAILTSAVGSPSPQHDIHTLISSQLSDVVPPLLAKVTHPLLQRNLVRSFPTTSPLTAYLQRHLALAFLVHPTPVDVPLADPKVSNLIYKHIKNSPRFRINKETDYNHLAARLALLDTAVGSGLLDVPYQPLSSPATSEAGSSPVRAPAPASSEVKDFNKQVDGLARQLQLLGNSIVEAGAAVDLTIMDTKDSIERLRARLEHAVRIGGKKAHNVFGNEDEDARLKVNRFFKNGLKDSMPAPLRGISDEDADVLPDLADCSKT</sequence>
<dbReference type="Proteomes" id="UP001199106">
    <property type="component" value="Unassembled WGS sequence"/>
</dbReference>
<name>A0AAD4F998_9PLEO</name>
<evidence type="ECO:0000313" key="2">
    <source>
        <dbReference type="EMBL" id="KAG9185857.1"/>
    </source>
</evidence>
<dbReference type="AlphaFoldDB" id="A0AAD4F998"/>
<protein>
    <submittedName>
        <fullName evidence="2">Uncharacterized protein</fullName>
    </submittedName>
</protein>
<reference evidence="2" key="1">
    <citation type="submission" date="2021-07" db="EMBL/GenBank/DDBJ databases">
        <title>Genome Resource of American Ginseng Black Spot Pathogen Alternaria panax.</title>
        <authorList>
            <person name="Qiu C."/>
            <person name="Wang W."/>
            <person name="Liu Z."/>
        </authorList>
    </citation>
    <scope>NUCLEOTIDE SEQUENCE</scope>
    <source>
        <strain evidence="2">BNCC115425</strain>
    </source>
</reference>
<comment type="caution">
    <text evidence="2">The sequence shown here is derived from an EMBL/GenBank/DDBJ whole genome shotgun (WGS) entry which is preliminary data.</text>
</comment>
<feature type="compositionally biased region" description="Basic and acidic residues" evidence="1">
    <location>
        <begin position="148"/>
        <end position="165"/>
    </location>
</feature>
<feature type="region of interest" description="Disordered" evidence="1">
    <location>
        <begin position="564"/>
        <end position="586"/>
    </location>
</feature>
<proteinExistence type="predicted"/>
<feature type="compositionally biased region" description="Low complexity" evidence="1">
    <location>
        <begin position="61"/>
        <end position="76"/>
    </location>
</feature>